<evidence type="ECO:0000313" key="2">
    <source>
        <dbReference type="Proteomes" id="UP001054837"/>
    </source>
</evidence>
<dbReference type="Proteomes" id="UP001054837">
    <property type="component" value="Unassembled WGS sequence"/>
</dbReference>
<proteinExistence type="predicted"/>
<comment type="caution">
    <text evidence="1">The sequence shown here is derived from an EMBL/GenBank/DDBJ whole genome shotgun (WGS) entry which is preliminary data.</text>
</comment>
<keyword evidence="2" id="KW-1185">Reference proteome</keyword>
<accession>A0AAV4RMC6</accession>
<name>A0AAV4RMC6_9ARAC</name>
<protein>
    <submittedName>
        <fullName evidence="1">Uncharacterized protein</fullName>
    </submittedName>
</protein>
<reference evidence="1 2" key="1">
    <citation type="submission" date="2021-06" db="EMBL/GenBank/DDBJ databases">
        <title>Caerostris darwini draft genome.</title>
        <authorList>
            <person name="Kono N."/>
            <person name="Arakawa K."/>
        </authorList>
    </citation>
    <scope>NUCLEOTIDE SEQUENCE [LARGE SCALE GENOMIC DNA]</scope>
</reference>
<dbReference type="EMBL" id="BPLQ01006301">
    <property type="protein sequence ID" value="GIY21440.1"/>
    <property type="molecule type" value="Genomic_DNA"/>
</dbReference>
<organism evidence="1 2">
    <name type="scientific">Caerostris darwini</name>
    <dbReference type="NCBI Taxonomy" id="1538125"/>
    <lineage>
        <taxon>Eukaryota</taxon>
        <taxon>Metazoa</taxon>
        <taxon>Ecdysozoa</taxon>
        <taxon>Arthropoda</taxon>
        <taxon>Chelicerata</taxon>
        <taxon>Arachnida</taxon>
        <taxon>Araneae</taxon>
        <taxon>Araneomorphae</taxon>
        <taxon>Entelegynae</taxon>
        <taxon>Araneoidea</taxon>
        <taxon>Araneidae</taxon>
        <taxon>Caerostris</taxon>
    </lineage>
</organism>
<evidence type="ECO:0000313" key="1">
    <source>
        <dbReference type="EMBL" id="GIY21440.1"/>
    </source>
</evidence>
<gene>
    <name evidence="1" type="ORF">CDAR_206361</name>
</gene>
<sequence length="102" mass="11372">MPRAGNRHFPWAPACKGAKDPIPPSVDHFWCILITLLVFGKMLPKWLQAIKEKVRRNEEHVISLCLSSFSPNDTNYLTISLAMLEIDEAGPSGKSKGNKPSQ</sequence>
<dbReference type="AlphaFoldDB" id="A0AAV4RMC6"/>